<evidence type="ECO:0000313" key="2">
    <source>
        <dbReference type="EMBL" id="MBZ7988126.1"/>
    </source>
</evidence>
<reference evidence="2 3" key="1">
    <citation type="submission" date="2020-07" db="EMBL/GenBank/DDBJ databases">
        <title>Transfer of Campylobacter canadensis to the novel genus Avispirillum gen. nov., that also includes two novel species recovered from migratory waterfowl: Avispirillum anseris sp. nov. and Avispirillum brantae sp. nov.</title>
        <authorList>
            <person name="Miller W.G."/>
            <person name="Chapman M.H."/>
            <person name="Yee E."/>
            <person name="Inglis G.D."/>
        </authorList>
    </citation>
    <scope>NUCLEOTIDE SEQUENCE [LARGE SCALE GENOMIC DNA]</scope>
    <source>
        <strain evidence="2 3">L283</strain>
    </source>
</reference>
<dbReference type="PANTHER" id="PTHR43031">
    <property type="entry name" value="FAD-DEPENDENT OXIDOREDUCTASE"/>
    <property type="match status" value="1"/>
</dbReference>
<evidence type="ECO:0000259" key="1">
    <source>
        <dbReference type="PROSITE" id="PS50206"/>
    </source>
</evidence>
<dbReference type="PANTHER" id="PTHR43031:SF16">
    <property type="entry name" value="OXIDOREDUCTASE"/>
    <property type="match status" value="1"/>
</dbReference>
<dbReference type="EMBL" id="JACGBB010000034">
    <property type="protein sequence ID" value="MBZ7988126.1"/>
    <property type="molecule type" value="Genomic_DNA"/>
</dbReference>
<dbReference type="SMART" id="SM00450">
    <property type="entry name" value="RHOD"/>
    <property type="match status" value="1"/>
</dbReference>
<evidence type="ECO:0000313" key="3">
    <source>
        <dbReference type="Proteomes" id="UP000786183"/>
    </source>
</evidence>
<dbReference type="SUPFAM" id="SSF52821">
    <property type="entry name" value="Rhodanese/Cell cycle control phosphatase"/>
    <property type="match status" value="1"/>
</dbReference>
<organism evidence="2 3">
    <name type="scientific">Campylobacter canadensis</name>
    <dbReference type="NCBI Taxonomy" id="449520"/>
    <lineage>
        <taxon>Bacteria</taxon>
        <taxon>Pseudomonadati</taxon>
        <taxon>Campylobacterota</taxon>
        <taxon>Epsilonproteobacteria</taxon>
        <taxon>Campylobacterales</taxon>
        <taxon>Campylobacteraceae</taxon>
        <taxon>Campylobacter</taxon>
    </lineage>
</organism>
<sequence>MSYNVSIKDYNENNFILVDIRTQAEINEFYVKNSKLLALDFSNLDLAYIKDKLLSFKEDNKEILLMCRSGGRSEYLTQILLSDGVNVKNLEGGILAFLQEKPALICK</sequence>
<dbReference type="InterPro" id="IPR050229">
    <property type="entry name" value="GlpE_sulfurtransferase"/>
</dbReference>
<dbReference type="InterPro" id="IPR001763">
    <property type="entry name" value="Rhodanese-like_dom"/>
</dbReference>
<dbReference type="PROSITE" id="PS50206">
    <property type="entry name" value="RHODANESE_3"/>
    <property type="match status" value="1"/>
</dbReference>
<name>A0ABS7WTM1_9BACT</name>
<comment type="caution">
    <text evidence="2">The sequence shown here is derived from an EMBL/GenBank/DDBJ whole genome shotgun (WGS) entry which is preliminary data.</text>
</comment>
<accession>A0ABS7WTM1</accession>
<keyword evidence="3" id="KW-1185">Reference proteome</keyword>
<dbReference type="Proteomes" id="UP000786183">
    <property type="component" value="Unassembled WGS sequence"/>
</dbReference>
<dbReference type="RefSeq" id="WP_224325581.1">
    <property type="nucleotide sequence ID" value="NZ_JACGBB010000034.1"/>
</dbReference>
<dbReference type="InterPro" id="IPR036873">
    <property type="entry name" value="Rhodanese-like_dom_sf"/>
</dbReference>
<dbReference type="Pfam" id="PF00581">
    <property type="entry name" value="Rhodanese"/>
    <property type="match status" value="1"/>
</dbReference>
<gene>
    <name evidence="2" type="ORF">AVCANL283_08485</name>
</gene>
<feature type="domain" description="Rhodanese" evidence="1">
    <location>
        <begin position="11"/>
        <end position="106"/>
    </location>
</feature>
<dbReference type="Gene3D" id="3.40.250.10">
    <property type="entry name" value="Rhodanese-like domain"/>
    <property type="match status" value="1"/>
</dbReference>
<proteinExistence type="predicted"/>
<protein>
    <submittedName>
        <fullName evidence="2">Rhodanese-like domain-containing protein</fullName>
    </submittedName>
</protein>
<dbReference type="CDD" id="cd00158">
    <property type="entry name" value="RHOD"/>
    <property type="match status" value="1"/>
</dbReference>